<feature type="transmembrane region" description="Helical" evidence="7">
    <location>
        <begin position="419"/>
        <end position="440"/>
    </location>
</feature>
<keyword evidence="4 7" id="KW-1133">Transmembrane helix</keyword>
<feature type="transmembrane region" description="Helical" evidence="7">
    <location>
        <begin position="215"/>
        <end position="233"/>
    </location>
</feature>
<dbReference type="RefSeq" id="WP_141282252.1">
    <property type="nucleotide sequence ID" value="NZ_BAAAWK010000001.1"/>
</dbReference>
<dbReference type="GeneID" id="97300854"/>
<feature type="transmembrane region" description="Helical" evidence="7">
    <location>
        <begin position="446"/>
        <end position="468"/>
    </location>
</feature>
<accession>A0A4Y3NGI9</accession>
<protein>
    <submittedName>
        <fullName evidence="8">Amino acid permease</fullName>
    </submittedName>
</protein>
<evidence type="ECO:0000256" key="4">
    <source>
        <dbReference type="ARBA" id="ARBA00022989"/>
    </source>
</evidence>
<feature type="transmembrane region" description="Helical" evidence="7">
    <location>
        <begin position="144"/>
        <end position="162"/>
    </location>
</feature>
<feature type="transmembrane region" description="Helical" evidence="7">
    <location>
        <begin position="28"/>
        <end position="50"/>
    </location>
</feature>
<keyword evidence="2" id="KW-1003">Cell membrane</keyword>
<dbReference type="GO" id="GO:0005886">
    <property type="term" value="C:plasma membrane"/>
    <property type="evidence" value="ECO:0007669"/>
    <property type="project" value="UniProtKB-SubCell"/>
</dbReference>
<feature type="transmembrane region" description="Helical" evidence="7">
    <location>
        <begin position="96"/>
        <end position="124"/>
    </location>
</feature>
<evidence type="ECO:0000256" key="6">
    <source>
        <dbReference type="SAM" id="MobiDB-lite"/>
    </source>
</evidence>
<evidence type="ECO:0000313" key="9">
    <source>
        <dbReference type="Proteomes" id="UP000317715"/>
    </source>
</evidence>
<comment type="subcellular location">
    <subcellularLocation>
        <location evidence="1">Cell membrane</location>
        <topology evidence="1">Multi-pass membrane protein</topology>
    </subcellularLocation>
</comment>
<sequence length="503" mass="53471">MSTTSENAMEATPAGAEPELKRVLGPKLLLLFIVGDILGAGVYAVTGTMAGTVGGIVWLPFLLAFIVATLTAFSYLELVTQYPQAAGAALYTHKAFGIHFVTFLVAFAVVCSGITSASTSANVLAQNFFGGLEVNGWMDVPDRGVITAVALGFMLLLALINLRGVGESVKFNVILTAVEVIALCVVIGVGFFVMAQGTGNPQEIFVFSDYQDKGLFLAVTAATSIAFFAMVGFEDSVNMVEETKNPERIFPRTMLTGLGIAVILYMLVAVSVVSVLTPAELGEIREAEGAALLEVVHKGSPDFPIDKIFPFLAVFAVANTALINMLMASRLIYGMARQHVLPRSLGRVLPGRRSPWAGIVFSTVLAMGLIWYVSSDPASNIVANLSGTTAFLLLCVFTLVNVACVVLRRKRDPHRKVFFTSPGQLPLVAAVLCAFLAGPWVGRNPIQYQVAGGLMAIGVVLWFITWLITRKSAAGRGEPAGTVAGDGGMESDVREKQQPPQDS</sequence>
<dbReference type="Pfam" id="PF13520">
    <property type="entry name" value="AA_permease_2"/>
    <property type="match status" value="1"/>
</dbReference>
<organism evidence="8 9">
    <name type="scientific">Paenarthrobacter aurescens</name>
    <name type="common">Arthrobacter aurescens</name>
    <dbReference type="NCBI Taxonomy" id="43663"/>
    <lineage>
        <taxon>Bacteria</taxon>
        <taxon>Bacillati</taxon>
        <taxon>Actinomycetota</taxon>
        <taxon>Actinomycetes</taxon>
        <taxon>Micrococcales</taxon>
        <taxon>Micrococcaceae</taxon>
        <taxon>Paenarthrobacter</taxon>
    </lineage>
</organism>
<feature type="transmembrane region" description="Helical" evidence="7">
    <location>
        <begin position="174"/>
        <end position="195"/>
    </location>
</feature>
<evidence type="ECO:0000313" key="8">
    <source>
        <dbReference type="EMBL" id="GEB18256.1"/>
    </source>
</evidence>
<dbReference type="PANTHER" id="PTHR42770:SF11">
    <property type="entry name" value="INNER MEMBRANE TRANSPORT PROTEIN YBAT"/>
    <property type="match status" value="1"/>
</dbReference>
<name>A0A4Y3NGI9_PAEAU</name>
<evidence type="ECO:0000256" key="1">
    <source>
        <dbReference type="ARBA" id="ARBA00004651"/>
    </source>
</evidence>
<comment type="caution">
    <text evidence="8">The sequence shown here is derived from an EMBL/GenBank/DDBJ whole genome shotgun (WGS) entry which is preliminary data.</text>
</comment>
<evidence type="ECO:0000256" key="2">
    <source>
        <dbReference type="ARBA" id="ARBA00022475"/>
    </source>
</evidence>
<evidence type="ECO:0000256" key="7">
    <source>
        <dbReference type="SAM" id="Phobius"/>
    </source>
</evidence>
<dbReference type="InterPro" id="IPR002293">
    <property type="entry name" value="AA/rel_permease1"/>
</dbReference>
<gene>
    <name evidence="8" type="ORF">AAU01_10110</name>
</gene>
<feature type="transmembrane region" description="Helical" evidence="7">
    <location>
        <begin position="385"/>
        <end position="407"/>
    </location>
</feature>
<evidence type="ECO:0000256" key="3">
    <source>
        <dbReference type="ARBA" id="ARBA00022692"/>
    </source>
</evidence>
<dbReference type="GO" id="GO:0022857">
    <property type="term" value="F:transmembrane transporter activity"/>
    <property type="evidence" value="ECO:0007669"/>
    <property type="project" value="InterPro"/>
</dbReference>
<dbReference type="PIRSF" id="PIRSF006060">
    <property type="entry name" value="AA_transporter"/>
    <property type="match status" value="1"/>
</dbReference>
<proteinExistence type="predicted"/>
<reference evidence="8 9" key="1">
    <citation type="submission" date="2019-06" db="EMBL/GenBank/DDBJ databases">
        <title>Whole genome shotgun sequence of Paenarthrobacter aurescens NBRC 12136.</title>
        <authorList>
            <person name="Hosoyama A."/>
            <person name="Uohara A."/>
            <person name="Ohji S."/>
            <person name="Ichikawa N."/>
        </authorList>
    </citation>
    <scope>NUCLEOTIDE SEQUENCE [LARGE SCALE GENOMIC DNA]</scope>
    <source>
        <strain evidence="8 9">NBRC 12136</strain>
    </source>
</reference>
<feature type="transmembrane region" description="Helical" evidence="7">
    <location>
        <begin position="354"/>
        <end position="373"/>
    </location>
</feature>
<dbReference type="AlphaFoldDB" id="A0A4Y3NGI9"/>
<feature type="transmembrane region" description="Helical" evidence="7">
    <location>
        <begin position="254"/>
        <end position="276"/>
    </location>
</feature>
<feature type="transmembrane region" description="Helical" evidence="7">
    <location>
        <begin position="308"/>
        <end position="333"/>
    </location>
</feature>
<feature type="transmembrane region" description="Helical" evidence="7">
    <location>
        <begin position="56"/>
        <end position="76"/>
    </location>
</feature>
<dbReference type="Gene3D" id="1.20.1740.10">
    <property type="entry name" value="Amino acid/polyamine transporter I"/>
    <property type="match status" value="1"/>
</dbReference>
<keyword evidence="3 7" id="KW-0812">Transmembrane</keyword>
<dbReference type="InterPro" id="IPR050367">
    <property type="entry name" value="APC_superfamily"/>
</dbReference>
<dbReference type="Proteomes" id="UP000317715">
    <property type="component" value="Unassembled WGS sequence"/>
</dbReference>
<evidence type="ECO:0000256" key="5">
    <source>
        <dbReference type="ARBA" id="ARBA00023136"/>
    </source>
</evidence>
<keyword evidence="9" id="KW-1185">Reference proteome</keyword>
<keyword evidence="5 7" id="KW-0472">Membrane</keyword>
<dbReference type="OrthoDB" id="4568421at2"/>
<dbReference type="EMBL" id="BJMD01000005">
    <property type="protein sequence ID" value="GEB18256.1"/>
    <property type="molecule type" value="Genomic_DNA"/>
</dbReference>
<dbReference type="PANTHER" id="PTHR42770">
    <property type="entry name" value="AMINO ACID TRANSPORTER-RELATED"/>
    <property type="match status" value="1"/>
</dbReference>
<feature type="region of interest" description="Disordered" evidence="6">
    <location>
        <begin position="475"/>
        <end position="503"/>
    </location>
</feature>